<keyword evidence="1" id="KW-1133">Transmembrane helix</keyword>
<feature type="transmembrane region" description="Helical" evidence="1">
    <location>
        <begin position="41"/>
        <end position="59"/>
    </location>
</feature>
<name>A0A5P8PR92_9CAUD</name>
<sequence>MKGITTISLKGLLFSYFGILTLVISFAIGSDKLEMTGIESLFYSLPAFVFAWCTQFFIVKNNQ</sequence>
<protein>
    <submittedName>
        <fullName evidence="2">Uncharacterized protein</fullName>
    </submittedName>
</protein>
<gene>
    <name evidence="2" type="ORF">VOWphi5012_023</name>
</gene>
<keyword evidence="1" id="KW-0812">Transmembrane</keyword>
<proteinExistence type="predicted"/>
<accession>A0A5P8PR92</accession>
<organism evidence="2 3">
    <name type="scientific">Vibrio phage phi50-12</name>
    <dbReference type="NCBI Taxonomy" id="2654972"/>
    <lineage>
        <taxon>Viruses</taxon>
        <taxon>Duplodnaviria</taxon>
        <taxon>Heunggongvirae</taxon>
        <taxon>Uroviricota</taxon>
        <taxon>Caudoviricetes</taxon>
        <taxon>Schitoviridae</taxon>
        <taxon>Penintadodekavirus</taxon>
        <taxon>Penintadodekavirus 5012</taxon>
    </lineage>
</organism>
<reference evidence="2 3" key="1">
    <citation type="submission" date="2019-10" db="EMBL/GenBank/DDBJ databases">
        <authorList>
            <person name="Lin L.C."/>
        </authorList>
    </citation>
    <scope>NUCLEOTIDE SEQUENCE [LARGE SCALE GENOMIC DNA]</scope>
</reference>
<feature type="transmembrane region" description="Helical" evidence="1">
    <location>
        <begin position="12"/>
        <end position="29"/>
    </location>
</feature>
<evidence type="ECO:0000313" key="2">
    <source>
        <dbReference type="EMBL" id="QFR59807.1"/>
    </source>
</evidence>
<evidence type="ECO:0000313" key="3">
    <source>
        <dbReference type="Proteomes" id="UP000325783"/>
    </source>
</evidence>
<keyword evidence="1" id="KW-0472">Membrane</keyword>
<evidence type="ECO:0000256" key="1">
    <source>
        <dbReference type="SAM" id="Phobius"/>
    </source>
</evidence>
<dbReference type="Proteomes" id="UP000325783">
    <property type="component" value="Segment"/>
</dbReference>
<keyword evidence="3" id="KW-1185">Reference proteome</keyword>
<dbReference type="EMBL" id="MN584918">
    <property type="protein sequence ID" value="QFR59807.1"/>
    <property type="molecule type" value="Genomic_DNA"/>
</dbReference>